<comment type="function">
    <text evidence="1">Catalyzes the hydrolysis of queuosine 5'-phosphate, releasing the nucleobase queuine (q). Is required for salvage of queuine from exogenous queuosine (Q) that is imported and then converted to queuosine 5'-phosphate intracellularly.</text>
</comment>
<proteinExistence type="inferred from homology"/>
<sequence>MSTVPFPASGSFIKSVRESARKVRTENQISITDESIHRLLTSPAFTQSFARVSKLHGLAMPLNFSSPLAELNVLAILSLLNFGSGYRVPLHEATGHGAWDSMRALVLSMYITDEGLLTARGMQSADVGKVAELMRVNIHVEKPHESIPGVTVGELGGPMYELTTLITGALNETGDILVGAGYPDLGTFVAQALELANDAEAILERASQHRLARAIPAFRDMALVNGHPIYCFKKVLFLINGIRVRFGAASSSPFPIPPSTSHLPIFSDNVIPSLLVHLGVIDLSASPILRGVFSDSHSEKKITSLLETSDVSSRQGLPREGPKLTAGQSFVLRAAAIDACEMIVAAAESAALGITLSDLDAWVWQIAKDRDDYRQLERFAEKGTIFF</sequence>
<dbReference type="Pfam" id="PF10343">
    <property type="entry name" value="Q_salvage"/>
    <property type="match status" value="1"/>
</dbReference>
<dbReference type="Proteomes" id="UP000219338">
    <property type="component" value="Unassembled WGS sequence"/>
</dbReference>
<name>A0A284QLF2_ARMOS</name>
<protein>
    <recommendedName>
        <fullName evidence="1">Queuosine 5'-phosphate N-glycosylase/hydrolase</fullName>
        <ecNumber evidence="1">3.2.2.-</ecNumber>
    </recommendedName>
    <alternativeName>
        <fullName evidence="1">Queuosine-nucleotide N-glycosylase/hydrolase</fullName>
    </alternativeName>
</protein>
<accession>A0A284QLF2</accession>
<dbReference type="PANTHER" id="PTHR21314:SF1">
    <property type="entry name" value="QUEUOSINE SALVAGE PROTEIN"/>
    <property type="match status" value="1"/>
</dbReference>
<keyword evidence="3" id="KW-1185">Reference proteome</keyword>
<dbReference type="EMBL" id="FUEG01000001">
    <property type="protein sequence ID" value="SJK97299.1"/>
    <property type="molecule type" value="Genomic_DNA"/>
</dbReference>
<reference evidence="3" key="1">
    <citation type="journal article" date="2017" name="Nat. Ecol. Evol.">
        <title>Genome expansion and lineage-specific genetic innovations in the forest pathogenic fungi Armillaria.</title>
        <authorList>
            <person name="Sipos G."/>
            <person name="Prasanna A.N."/>
            <person name="Walter M.C."/>
            <person name="O'Connor E."/>
            <person name="Balint B."/>
            <person name="Krizsan K."/>
            <person name="Kiss B."/>
            <person name="Hess J."/>
            <person name="Varga T."/>
            <person name="Slot J."/>
            <person name="Riley R."/>
            <person name="Boka B."/>
            <person name="Rigling D."/>
            <person name="Barry K."/>
            <person name="Lee J."/>
            <person name="Mihaltcheva S."/>
            <person name="LaButti K."/>
            <person name="Lipzen A."/>
            <person name="Waldron R."/>
            <person name="Moloney N.M."/>
            <person name="Sperisen C."/>
            <person name="Kredics L."/>
            <person name="Vagvoelgyi C."/>
            <person name="Patrignani A."/>
            <person name="Fitzpatrick D."/>
            <person name="Nagy I."/>
            <person name="Doyle S."/>
            <person name="Anderson J.B."/>
            <person name="Grigoriev I.V."/>
            <person name="Gueldener U."/>
            <person name="Muensterkoetter M."/>
            <person name="Nagy L.G."/>
        </authorList>
    </citation>
    <scope>NUCLEOTIDE SEQUENCE [LARGE SCALE GENOMIC DNA]</scope>
    <source>
        <strain evidence="3">C18/9</strain>
    </source>
</reference>
<dbReference type="InterPro" id="IPR019438">
    <property type="entry name" value="Q_salvage"/>
</dbReference>
<gene>
    <name evidence="2" type="ORF">ARMOST_00550</name>
</gene>
<organism evidence="2 3">
    <name type="scientific">Armillaria ostoyae</name>
    <name type="common">Armillaria root rot fungus</name>
    <dbReference type="NCBI Taxonomy" id="47428"/>
    <lineage>
        <taxon>Eukaryota</taxon>
        <taxon>Fungi</taxon>
        <taxon>Dikarya</taxon>
        <taxon>Basidiomycota</taxon>
        <taxon>Agaricomycotina</taxon>
        <taxon>Agaricomycetes</taxon>
        <taxon>Agaricomycetidae</taxon>
        <taxon>Agaricales</taxon>
        <taxon>Marasmiineae</taxon>
        <taxon>Physalacriaceae</taxon>
        <taxon>Armillaria</taxon>
    </lineage>
</organism>
<keyword evidence="1" id="KW-0378">Hydrolase</keyword>
<evidence type="ECO:0000256" key="1">
    <source>
        <dbReference type="RuleBase" id="RU365002"/>
    </source>
</evidence>
<dbReference type="OrthoDB" id="416777at2759"/>
<dbReference type="GO" id="GO:0016787">
    <property type="term" value="F:hydrolase activity"/>
    <property type="evidence" value="ECO:0007669"/>
    <property type="project" value="UniProtKB-KW"/>
</dbReference>
<dbReference type="EC" id="3.2.2.-" evidence="1"/>
<comment type="similarity">
    <text evidence="1">Belongs to the QNG1 protein family.</text>
</comment>
<evidence type="ECO:0000313" key="3">
    <source>
        <dbReference type="Proteomes" id="UP000219338"/>
    </source>
</evidence>
<dbReference type="GO" id="GO:0006400">
    <property type="term" value="P:tRNA modification"/>
    <property type="evidence" value="ECO:0007669"/>
    <property type="project" value="TreeGrafter"/>
</dbReference>
<comment type="catalytic activity">
    <reaction evidence="1">
        <text>queuosine 5'-phosphate + H2O = queuine + D-ribose 5-phosphate</text>
        <dbReference type="Rhea" id="RHEA:75387"/>
        <dbReference type="ChEBI" id="CHEBI:15377"/>
        <dbReference type="ChEBI" id="CHEBI:17433"/>
        <dbReference type="ChEBI" id="CHEBI:78346"/>
        <dbReference type="ChEBI" id="CHEBI:194371"/>
    </reaction>
    <physiologicalReaction direction="left-to-right" evidence="1">
        <dbReference type="Rhea" id="RHEA:75388"/>
    </physiologicalReaction>
</comment>
<evidence type="ECO:0000313" key="2">
    <source>
        <dbReference type="EMBL" id="SJK97299.1"/>
    </source>
</evidence>
<dbReference type="AlphaFoldDB" id="A0A284QLF2"/>
<dbReference type="OMA" id="VACIHRR"/>
<dbReference type="PANTHER" id="PTHR21314">
    <property type="entry name" value="QUEUOSINE 5'-PHOSPHATE N-GLYCOSYLASE_HYDROLASE-RELATED"/>
    <property type="match status" value="1"/>
</dbReference>